<dbReference type="Proteomes" id="UP001488838">
    <property type="component" value="Unassembled WGS sequence"/>
</dbReference>
<organism evidence="1 2">
    <name type="scientific">Myodes glareolus</name>
    <name type="common">Bank vole</name>
    <name type="synonym">Clethrionomys glareolus</name>
    <dbReference type="NCBI Taxonomy" id="447135"/>
    <lineage>
        <taxon>Eukaryota</taxon>
        <taxon>Metazoa</taxon>
        <taxon>Chordata</taxon>
        <taxon>Craniata</taxon>
        <taxon>Vertebrata</taxon>
        <taxon>Euteleostomi</taxon>
        <taxon>Mammalia</taxon>
        <taxon>Eutheria</taxon>
        <taxon>Euarchontoglires</taxon>
        <taxon>Glires</taxon>
        <taxon>Rodentia</taxon>
        <taxon>Myomorpha</taxon>
        <taxon>Muroidea</taxon>
        <taxon>Cricetidae</taxon>
        <taxon>Arvicolinae</taxon>
        <taxon>Myodes</taxon>
    </lineage>
</organism>
<name>A0AAW0JBA1_MYOGA</name>
<protein>
    <submittedName>
        <fullName evidence="1">Uncharacterized protein</fullName>
    </submittedName>
</protein>
<accession>A0AAW0JBA1</accession>
<sequence length="167" mass="18335">MDCAQLCRHLLMHAEGRTLTNTAHSTKLRHEVVCSSQQKQSFLICRLRVSARYMSRVTSYRQVKSSPEEKLQLLLDFCPVAFKCAFWNQVSTDNWSMGTADVGTADQGTADLGTADVCTAGYHRPGYRKLGYRRPGTADLGTTDVGTADLGTADLGTADMGPQTWIP</sequence>
<dbReference type="AlphaFoldDB" id="A0AAW0JBA1"/>
<keyword evidence="2" id="KW-1185">Reference proteome</keyword>
<gene>
    <name evidence="1" type="ORF">U0070_020559</name>
</gene>
<evidence type="ECO:0000313" key="2">
    <source>
        <dbReference type="Proteomes" id="UP001488838"/>
    </source>
</evidence>
<comment type="caution">
    <text evidence="1">The sequence shown here is derived from an EMBL/GenBank/DDBJ whole genome shotgun (WGS) entry which is preliminary data.</text>
</comment>
<evidence type="ECO:0000313" key="1">
    <source>
        <dbReference type="EMBL" id="KAK7823888.1"/>
    </source>
</evidence>
<proteinExistence type="predicted"/>
<reference evidence="1 2" key="1">
    <citation type="journal article" date="2023" name="bioRxiv">
        <title>Conserved and derived expression patterns and positive selection on dental genes reveal complex evolutionary context of ever-growing rodent molars.</title>
        <authorList>
            <person name="Calamari Z.T."/>
            <person name="Song A."/>
            <person name="Cohen E."/>
            <person name="Akter M."/>
            <person name="Roy R.D."/>
            <person name="Hallikas O."/>
            <person name="Christensen M.M."/>
            <person name="Li P."/>
            <person name="Marangoni P."/>
            <person name="Jernvall J."/>
            <person name="Klein O.D."/>
        </authorList>
    </citation>
    <scope>NUCLEOTIDE SEQUENCE [LARGE SCALE GENOMIC DNA]</scope>
    <source>
        <strain evidence="1">V071</strain>
    </source>
</reference>
<dbReference type="EMBL" id="JBBHLL010000049">
    <property type="protein sequence ID" value="KAK7823888.1"/>
    <property type="molecule type" value="Genomic_DNA"/>
</dbReference>